<dbReference type="CDD" id="cd22701">
    <property type="entry name" value="FHA_FKH1-like"/>
    <property type="match status" value="1"/>
</dbReference>
<organism evidence="10 11">
    <name type="scientific">Imshaugia aleurites</name>
    <dbReference type="NCBI Taxonomy" id="172621"/>
    <lineage>
        <taxon>Eukaryota</taxon>
        <taxon>Fungi</taxon>
        <taxon>Dikarya</taxon>
        <taxon>Ascomycota</taxon>
        <taxon>Pezizomycotina</taxon>
        <taxon>Lecanoromycetes</taxon>
        <taxon>OSLEUM clade</taxon>
        <taxon>Lecanoromycetidae</taxon>
        <taxon>Lecanorales</taxon>
        <taxon>Lecanorineae</taxon>
        <taxon>Parmeliaceae</taxon>
        <taxon>Imshaugia</taxon>
    </lineage>
</organism>
<feature type="region of interest" description="Disordered" evidence="7">
    <location>
        <begin position="452"/>
        <end position="514"/>
    </location>
</feature>
<evidence type="ECO:0000259" key="8">
    <source>
        <dbReference type="PROSITE" id="PS50006"/>
    </source>
</evidence>
<dbReference type="PRINTS" id="PR00053">
    <property type="entry name" value="FORKHEAD"/>
</dbReference>
<feature type="compositionally biased region" description="Polar residues" evidence="7">
    <location>
        <begin position="679"/>
        <end position="700"/>
    </location>
</feature>
<dbReference type="AlphaFoldDB" id="A0A8H3I8F9"/>
<feature type="compositionally biased region" description="Polar residues" evidence="7">
    <location>
        <begin position="484"/>
        <end position="512"/>
    </location>
</feature>
<dbReference type="OrthoDB" id="5954824at2759"/>
<feature type="domain" description="FHA" evidence="8">
    <location>
        <begin position="139"/>
        <end position="213"/>
    </location>
</feature>
<feature type="region of interest" description="Disordered" evidence="7">
    <location>
        <begin position="1"/>
        <end position="84"/>
    </location>
</feature>
<reference evidence="10" key="1">
    <citation type="submission" date="2021-03" db="EMBL/GenBank/DDBJ databases">
        <authorList>
            <person name="Tagirdzhanova G."/>
        </authorList>
    </citation>
    <scope>NUCLEOTIDE SEQUENCE</scope>
</reference>
<evidence type="ECO:0000256" key="4">
    <source>
        <dbReference type="ARBA" id="ARBA00023163"/>
    </source>
</evidence>
<dbReference type="InterPro" id="IPR008984">
    <property type="entry name" value="SMAD_FHA_dom_sf"/>
</dbReference>
<evidence type="ECO:0000313" key="11">
    <source>
        <dbReference type="Proteomes" id="UP000664534"/>
    </source>
</evidence>
<evidence type="ECO:0000256" key="3">
    <source>
        <dbReference type="ARBA" id="ARBA00023125"/>
    </source>
</evidence>
<keyword evidence="2" id="KW-0805">Transcription regulation</keyword>
<dbReference type="EMBL" id="CAJPDT010000005">
    <property type="protein sequence ID" value="CAF9908873.1"/>
    <property type="molecule type" value="Genomic_DNA"/>
</dbReference>
<comment type="caution">
    <text evidence="10">The sequence shown here is derived from an EMBL/GenBank/DDBJ whole genome shotgun (WGS) entry which is preliminary data.</text>
</comment>
<dbReference type="InterPro" id="IPR030456">
    <property type="entry name" value="TF_fork_head_CS_2"/>
</dbReference>
<dbReference type="SMART" id="SM00240">
    <property type="entry name" value="FHA"/>
    <property type="match status" value="1"/>
</dbReference>
<accession>A0A8H3I8F9</accession>
<dbReference type="InterPro" id="IPR000253">
    <property type="entry name" value="FHA_dom"/>
</dbReference>
<feature type="region of interest" description="Disordered" evidence="7">
    <location>
        <begin position="155"/>
        <end position="175"/>
    </location>
</feature>
<dbReference type="PANTHER" id="PTHR45881">
    <property type="entry name" value="CHECKPOINT SUPPRESSOR 1-LIKE, ISOFORM A-RELATED"/>
    <property type="match status" value="1"/>
</dbReference>
<dbReference type="Proteomes" id="UP000664534">
    <property type="component" value="Unassembled WGS sequence"/>
</dbReference>
<keyword evidence="5 6" id="KW-0539">Nucleus</keyword>
<dbReference type="InterPro" id="IPR036390">
    <property type="entry name" value="WH_DNA-bd_sf"/>
</dbReference>
<proteinExistence type="predicted"/>
<dbReference type="InterPro" id="IPR001766">
    <property type="entry name" value="Fork_head_dom"/>
</dbReference>
<dbReference type="InterPro" id="IPR036388">
    <property type="entry name" value="WH-like_DNA-bd_sf"/>
</dbReference>
<dbReference type="PROSITE" id="PS00658">
    <property type="entry name" value="FORK_HEAD_2"/>
    <property type="match status" value="1"/>
</dbReference>
<evidence type="ECO:0000256" key="7">
    <source>
        <dbReference type="SAM" id="MobiDB-lite"/>
    </source>
</evidence>
<dbReference type="SUPFAM" id="SSF49879">
    <property type="entry name" value="SMAD/FHA domain"/>
    <property type="match status" value="1"/>
</dbReference>
<evidence type="ECO:0000256" key="6">
    <source>
        <dbReference type="PROSITE-ProRule" id="PRU00089"/>
    </source>
</evidence>
<feature type="compositionally biased region" description="Acidic residues" evidence="7">
    <location>
        <begin position="60"/>
        <end position="84"/>
    </location>
</feature>
<dbReference type="GO" id="GO:0000978">
    <property type="term" value="F:RNA polymerase II cis-regulatory region sequence-specific DNA binding"/>
    <property type="evidence" value="ECO:0007669"/>
    <property type="project" value="TreeGrafter"/>
</dbReference>
<evidence type="ECO:0000256" key="2">
    <source>
        <dbReference type="ARBA" id="ARBA00023015"/>
    </source>
</evidence>
<protein>
    <submittedName>
        <fullName evidence="10">Transcription factor</fullName>
    </submittedName>
</protein>
<feature type="compositionally biased region" description="Polar residues" evidence="7">
    <location>
        <begin position="289"/>
        <end position="307"/>
    </location>
</feature>
<evidence type="ECO:0000256" key="5">
    <source>
        <dbReference type="ARBA" id="ARBA00023242"/>
    </source>
</evidence>
<evidence type="ECO:0000256" key="1">
    <source>
        <dbReference type="ARBA" id="ARBA00004123"/>
    </source>
</evidence>
<dbReference type="GO" id="GO:0000981">
    <property type="term" value="F:DNA-binding transcription factor activity, RNA polymerase II-specific"/>
    <property type="evidence" value="ECO:0007669"/>
    <property type="project" value="TreeGrafter"/>
</dbReference>
<dbReference type="PROSITE" id="PS50006">
    <property type="entry name" value="FHA_DOMAIN"/>
    <property type="match status" value="1"/>
</dbReference>
<evidence type="ECO:0000313" key="10">
    <source>
        <dbReference type="EMBL" id="CAF9908873.1"/>
    </source>
</evidence>
<dbReference type="PROSITE" id="PS50039">
    <property type="entry name" value="FORK_HEAD_3"/>
    <property type="match status" value="1"/>
</dbReference>
<feature type="DNA-binding region" description="Fork-head" evidence="6">
    <location>
        <begin position="362"/>
        <end position="441"/>
    </location>
</feature>
<dbReference type="Gene3D" id="1.10.10.10">
    <property type="entry name" value="Winged helix-like DNA-binding domain superfamily/Winged helix DNA-binding domain"/>
    <property type="match status" value="1"/>
</dbReference>
<feature type="domain" description="Fork-head" evidence="9">
    <location>
        <begin position="362"/>
        <end position="441"/>
    </location>
</feature>
<dbReference type="SUPFAM" id="SSF46785">
    <property type="entry name" value="Winged helix' DNA-binding domain"/>
    <property type="match status" value="1"/>
</dbReference>
<keyword evidence="3 6" id="KW-0238">DNA-binding</keyword>
<name>A0A8H3I8F9_9LECA</name>
<dbReference type="GO" id="GO:0005634">
    <property type="term" value="C:nucleus"/>
    <property type="evidence" value="ECO:0007669"/>
    <property type="project" value="UniProtKB-SubCell"/>
</dbReference>
<evidence type="ECO:0000259" key="9">
    <source>
        <dbReference type="PROSITE" id="PS50039"/>
    </source>
</evidence>
<feature type="region of interest" description="Disordered" evidence="7">
    <location>
        <begin position="599"/>
        <end position="700"/>
    </location>
</feature>
<gene>
    <name evidence="10" type="primary">FKH2</name>
    <name evidence="10" type="ORF">IMSHALPRED_007525</name>
</gene>
<keyword evidence="11" id="KW-1185">Reference proteome</keyword>
<dbReference type="PANTHER" id="PTHR45881:SF1">
    <property type="entry name" value="FORK HEAD PROTEIN HOMOLOG 2"/>
    <property type="match status" value="1"/>
</dbReference>
<dbReference type="Pfam" id="PF00250">
    <property type="entry name" value="Forkhead"/>
    <property type="match status" value="1"/>
</dbReference>
<comment type="subcellular location">
    <subcellularLocation>
        <location evidence="1 6">Nucleus</location>
    </subcellularLocation>
</comment>
<dbReference type="CDD" id="cd00059">
    <property type="entry name" value="FH_FOX"/>
    <property type="match status" value="1"/>
</dbReference>
<feature type="region of interest" description="Disordered" evidence="7">
    <location>
        <begin position="275"/>
        <end position="341"/>
    </location>
</feature>
<dbReference type="Gene3D" id="2.60.200.20">
    <property type="match status" value="1"/>
</dbReference>
<keyword evidence="4" id="KW-0804">Transcription</keyword>
<dbReference type="Pfam" id="PF00498">
    <property type="entry name" value="FHA"/>
    <property type="match status" value="1"/>
</dbReference>
<dbReference type="SMART" id="SM00339">
    <property type="entry name" value="FH"/>
    <property type="match status" value="1"/>
</dbReference>
<sequence>MSTPATRRSERKRAPNPRIADLDSSPTQRAPPASRKRKASGQPSGQPAPRAPRRRRTPEDEVSDVSDDASDDETAVDDEPEETTDLMIRYLRTASDYTVAVAEEYPNYKADEMYGKRNINAYAKICGREWTYYVLHPQIFFGRAPDGYRELRQPREGTAAQDNSDDEPPIHIDLGPSKVVSRTHAELRYSQSDEGWRVHVYGRNGVRVNDANLKKGQDMKVRSGTIITIAGTEMLFQSASVKAQIHPSFIDRIIKYNEGLDPEPKTEYQQPLRGGAIQTLPNGPPPSYPGQNAYTRPNLSQQNTIAPGTSDLVRPITPETSPPKRPATGSAKKRSPNSYRRGIMMESTEQIDYALDSSKDLKPACSYASMITWAIISTEEQSLSLAGIYSWIKAHYAYYRHIGSAWQNSVRHNLSLSNAFDKVPRRPDEPGKGMLWRLVPEHREATLANAVKNASKGGGRVSSAPGTPAGGEKTGGFLPPATNGMKTSPTDRSTPPLSSYPPAQQESFTPTRGPQMPIYAPTQGGLLPVLSDETSPMPRRRPNGHLKTIDSSPTLTSGAWAHDATMMRTPAPRPYNLNMLQPNTAKLPTSHLADSSPAPFWKLPNTGSTPAQPWPEISPMKNETGPGLPMQSSSPPPVANGAESPTRKVRAPVGPYGPTAYGGNGMKDEEDGEIDITRGFTNISSYHQQRSNATSNGIHS</sequence>